<dbReference type="InterPro" id="IPR001680">
    <property type="entry name" value="WD40_rpt"/>
</dbReference>
<dbReference type="SUPFAM" id="SSF50978">
    <property type="entry name" value="WD40 repeat-like"/>
    <property type="match status" value="1"/>
</dbReference>
<sequence>SSEKSKTAKQFNGSSKPEALVDTRTKPDKGKGKAPVPPEEPLPTAYKVIAGSYEKLLYGFEGTISVSESSEGTSKSEPSLSFNLKPIFMFSAHASHITAVAASPQGGKWLATGSADENIKIWDLRRRFEVGGLQHHNGSITHLGFPSRSHLLSASEDGTLCLFRTRDWVVLRVLKGHKARVNSVAVHPTSKVALSVGKDRTVRMWDLMRGRGVASMKLGKEGELIRWSIDGTLSAIQSLATIDVYTIDMLLVHTIAHPSRIHDIKFYKPSDDGAELLLVGAEDRMVSVYTISSDPEKEPTIIARLKGHVNR</sequence>
<feature type="region of interest" description="Disordered" evidence="5">
    <location>
        <begin position="1"/>
        <end position="43"/>
    </location>
</feature>
<protein>
    <submittedName>
        <fullName evidence="6">WD40 repeat-like protein</fullName>
    </submittedName>
</protein>
<dbReference type="PANTHER" id="PTHR44675">
    <property type="entry name" value="PAK1 INTERACTING PROTEIN 1"/>
    <property type="match status" value="1"/>
</dbReference>
<keyword evidence="7" id="KW-1185">Reference proteome</keyword>
<dbReference type="PROSITE" id="PS50294">
    <property type="entry name" value="WD_REPEATS_REGION"/>
    <property type="match status" value="2"/>
</dbReference>
<evidence type="ECO:0000256" key="2">
    <source>
        <dbReference type="ARBA" id="ARBA00022574"/>
    </source>
</evidence>
<dbReference type="InterPro" id="IPR051959">
    <property type="entry name" value="PAK1-Kinase_Regulator"/>
</dbReference>
<evidence type="ECO:0000256" key="1">
    <source>
        <dbReference type="ARBA" id="ARBA00022517"/>
    </source>
</evidence>
<dbReference type="OrthoDB" id="308449at2759"/>
<feature type="compositionally biased region" description="Basic and acidic residues" evidence="5">
    <location>
        <begin position="19"/>
        <end position="31"/>
    </location>
</feature>
<dbReference type="PANTHER" id="PTHR44675:SF1">
    <property type="entry name" value="P21-ACTIVATED PROTEIN KINASE-INTERACTING PROTEIN 1"/>
    <property type="match status" value="1"/>
</dbReference>
<dbReference type="Pfam" id="PF00400">
    <property type="entry name" value="WD40"/>
    <property type="match status" value="3"/>
</dbReference>
<name>A0A0D7A821_9AGAR</name>
<dbReference type="Proteomes" id="UP000054144">
    <property type="component" value="Unassembled WGS sequence"/>
</dbReference>
<feature type="non-terminal residue" evidence="6">
    <location>
        <position position="1"/>
    </location>
</feature>
<dbReference type="InterPro" id="IPR020472">
    <property type="entry name" value="WD40_PAC1"/>
</dbReference>
<accession>A0A0D7A821</accession>
<feature type="non-terminal residue" evidence="6">
    <location>
        <position position="311"/>
    </location>
</feature>
<keyword evidence="1" id="KW-0690">Ribosome biogenesis</keyword>
<dbReference type="GO" id="GO:0042254">
    <property type="term" value="P:ribosome biogenesis"/>
    <property type="evidence" value="ECO:0007669"/>
    <property type="project" value="UniProtKB-KW"/>
</dbReference>
<dbReference type="EMBL" id="KN882021">
    <property type="protein sequence ID" value="KIY46870.1"/>
    <property type="molecule type" value="Genomic_DNA"/>
</dbReference>
<dbReference type="PRINTS" id="PR00320">
    <property type="entry name" value="GPROTEINBRPT"/>
</dbReference>
<organism evidence="6 7">
    <name type="scientific">Fistulina hepatica ATCC 64428</name>
    <dbReference type="NCBI Taxonomy" id="1128425"/>
    <lineage>
        <taxon>Eukaryota</taxon>
        <taxon>Fungi</taxon>
        <taxon>Dikarya</taxon>
        <taxon>Basidiomycota</taxon>
        <taxon>Agaricomycotina</taxon>
        <taxon>Agaricomycetes</taxon>
        <taxon>Agaricomycetidae</taxon>
        <taxon>Agaricales</taxon>
        <taxon>Fistulinaceae</taxon>
        <taxon>Fistulina</taxon>
    </lineage>
</organism>
<evidence type="ECO:0000256" key="5">
    <source>
        <dbReference type="SAM" id="MobiDB-lite"/>
    </source>
</evidence>
<keyword evidence="3" id="KW-0677">Repeat</keyword>
<dbReference type="PROSITE" id="PS50082">
    <property type="entry name" value="WD_REPEATS_2"/>
    <property type="match status" value="2"/>
</dbReference>
<dbReference type="PROSITE" id="PS00678">
    <property type="entry name" value="WD_REPEATS_1"/>
    <property type="match status" value="2"/>
</dbReference>
<dbReference type="InterPro" id="IPR015943">
    <property type="entry name" value="WD40/YVTN_repeat-like_dom_sf"/>
</dbReference>
<dbReference type="InterPro" id="IPR036322">
    <property type="entry name" value="WD40_repeat_dom_sf"/>
</dbReference>
<reference evidence="6 7" key="1">
    <citation type="journal article" date="2015" name="Fungal Genet. Biol.">
        <title>Evolution of novel wood decay mechanisms in Agaricales revealed by the genome sequences of Fistulina hepatica and Cylindrobasidium torrendii.</title>
        <authorList>
            <person name="Floudas D."/>
            <person name="Held B.W."/>
            <person name="Riley R."/>
            <person name="Nagy L.G."/>
            <person name="Koehler G."/>
            <person name="Ransdell A.S."/>
            <person name="Younus H."/>
            <person name="Chow J."/>
            <person name="Chiniquy J."/>
            <person name="Lipzen A."/>
            <person name="Tritt A."/>
            <person name="Sun H."/>
            <person name="Haridas S."/>
            <person name="LaButti K."/>
            <person name="Ohm R.A."/>
            <person name="Kues U."/>
            <person name="Blanchette R.A."/>
            <person name="Grigoriev I.V."/>
            <person name="Minto R.E."/>
            <person name="Hibbett D.S."/>
        </authorList>
    </citation>
    <scope>NUCLEOTIDE SEQUENCE [LARGE SCALE GENOMIC DNA]</scope>
    <source>
        <strain evidence="6 7">ATCC 64428</strain>
    </source>
</reference>
<keyword evidence="2 4" id="KW-0853">WD repeat</keyword>
<evidence type="ECO:0000313" key="6">
    <source>
        <dbReference type="EMBL" id="KIY46870.1"/>
    </source>
</evidence>
<dbReference type="AlphaFoldDB" id="A0A0D7A821"/>
<evidence type="ECO:0000256" key="3">
    <source>
        <dbReference type="ARBA" id="ARBA00022737"/>
    </source>
</evidence>
<feature type="repeat" description="WD" evidence="4">
    <location>
        <begin position="90"/>
        <end position="125"/>
    </location>
</feature>
<evidence type="ECO:0000256" key="4">
    <source>
        <dbReference type="PROSITE-ProRule" id="PRU00221"/>
    </source>
</evidence>
<evidence type="ECO:0000313" key="7">
    <source>
        <dbReference type="Proteomes" id="UP000054144"/>
    </source>
</evidence>
<feature type="repeat" description="WD" evidence="4">
    <location>
        <begin position="174"/>
        <end position="215"/>
    </location>
</feature>
<gene>
    <name evidence="6" type="ORF">FISHEDRAFT_16809</name>
</gene>
<dbReference type="Gene3D" id="2.130.10.10">
    <property type="entry name" value="YVTN repeat-like/Quinoprotein amine dehydrogenase"/>
    <property type="match status" value="2"/>
</dbReference>
<proteinExistence type="predicted"/>
<dbReference type="SMART" id="SM00320">
    <property type="entry name" value="WD40"/>
    <property type="match status" value="4"/>
</dbReference>
<dbReference type="InterPro" id="IPR019775">
    <property type="entry name" value="WD40_repeat_CS"/>
</dbReference>